<dbReference type="AlphaFoldDB" id="A0A4Q9HSA6"/>
<accession>A0A4Q9HSA6</accession>
<sequence>MTLTFTRHPDAKRYELRPRDAAAVHVHHGAPNGHPLPDGCKPRFTLAADPAGAEPLAVIVRQDGGHLAVLTPDQDHEHLAELRLPPRKKRRRPTYEIHLPDGTVLRGRGGTVPSLLLWLVLLPFVLLYLVGMALSDVPFDGIGSPLRTAWKRPGKPFSRAALTESARGRFRVPGDGLDHRVAYAQAVAKYWER</sequence>
<evidence type="ECO:0000313" key="2">
    <source>
        <dbReference type="EMBL" id="TBO57908.1"/>
    </source>
</evidence>
<evidence type="ECO:0000313" key="3">
    <source>
        <dbReference type="Proteomes" id="UP000292452"/>
    </source>
</evidence>
<keyword evidence="1" id="KW-1133">Transmembrane helix</keyword>
<organism evidence="2 3">
    <name type="scientific">Streptomyces kasugaensis</name>
    <dbReference type="NCBI Taxonomy" id="1946"/>
    <lineage>
        <taxon>Bacteria</taxon>
        <taxon>Bacillati</taxon>
        <taxon>Actinomycetota</taxon>
        <taxon>Actinomycetes</taxon>
        <taxon>Kitasatosporales</taxon>
        <taxon>Streptomycetaceae</taxon>
        <taxon>Streptomyces</taxon>
    </lineage>
</organism>
<feature type="transmembrane region" description="Helical" evidence="1">
    <location>
        <begin position="115"/>
        <end position="134"/>
    </location>
</feature>
<dbReference type="RefSeq" id="WP_131124282.1">
    <property type="nucleotide sequence ID" value="NZ_SIXH01000182.1"/>
</dbReference>
<protein>
    <submittedName>
        <fullName evidence="2">Uncharacterized protein</fullName>
    </submittedName>
</protein>
<keyword evidence="1" id="KW-0472">Membrane</keyword>
<keyword evidence="3" id="KW-1185">Reference proteome</keyword>
<comment type="caution">
    <text evidence="2">The sequence shown here is derived from an EMBL/GenBank/DDBJ whole genome shotgun (WGS) entry which is preliminary data.</text>
</comment>
<gene>
    <name evidence="2" type="ORF">EYS09_20250</name>
</gene>
<reference evidence="2 3" key="1">
    <citation type="submission" date="2019-02" db="EMBL/GenBank/DDBJ databases">
        <title>Draft Genome Sequence of Streptomyces sp. AM-2504, identified by 16S rRNA comparative analysis as a Streptomyces Kasugaensis strain.</title>
        <authorList>
            <person name="Napolioni V."/>
            <person name="Giuliodori A.M."/>
            <person name="Spurio R."/>
            <person name="Fabbretti A."/>
        </authorList>
    </citation>
    <scope>NUCLEOTIDE SEQUENCE [LARGE SCALE GENOMIC DNA]</scope>
    <source>
        <strain evidence="2 3">AM-2504</strain>
    </source>
</reference>
<dbReference type="EMBL" id="SIXH01000182">
    <property type="protein sequence ID" value="TBO57908.1"/>
    <property type="molecule type" value="Genomic_DNA"/>
</dbReference>
<evidence type="ECO:0000256" key="1">
    <source>
        <dbReference type="SAM" id="Phobius"/>
    </source>
</evidence>
<proteinExistence type="predicted"/>
<name>A0A4Q9HSA6_STRKA</name>
<dbReference type="Proteomes" id="UP000292452">
    <property type="component" value="Unassembled WGS sequence"/>
</dbReference>
<keyword evidence="1" id="KW-0812">Transmembrane</keyword>